<dbReference type="InterPro" id="IPR011990">
    <property type="entry name" value="TPR-like_helical_dom_sf"/>
</dbReference>
<sequence length="420" mass="47184">MKRLFLILFVLLFSVVAALWFDEYKGYALFTAGPWTVQMSLFVFAGGFLALWFALNALWSLLRQLWFMPAGVRLWAGNRRRVKARKKLVGGLMLLAEGRNEESEKAVLQGADVVDLPLLSYLVAAFAAQRQGAWDSRDQYLELAAIGDKRAQIGLALLQAQLQMQARQWVQAMAKLDWVRERAPNNHHALRLLAESAEARQDWERLAKLLPDLRKNGVLAAAELEDVETRTAQARLHVAVEQGSEQIEAVWRGLTRDQKRLPGVVALYAQSLIRVGQSEQAEHLLRGGLEKDWDPRLVNVYAELDLNPATRTSEVLERWLKDRPEDPDLLFAAGCQALRSEQLGSARSYLEAASRQVERPMILCLLGDVYERLGESNKARDSYRRALAKALWEEPGRSSVSLLAVPPAKVRSPAEAEAVA</sequence>
<reference evidence="12 13" key="1">
    <citation type="submission" date="2006-02" db="EMBL/GenBank/DDBJ databases">
        <authorList>
            <person name="Waterbury J."/>
            <person name="Ferriera S."/>
            <person name="Johnson J."/>
            <person name="Kravitz S."/>
            <person name="Halpern A."/>
            <person name="Remington K."/>
            <person name="Beeson K."/>
            <person name="Tran B."/>
            <person name="Rogers Y.-H."/>
            <person name="Friedman R."/>
            <person name="Venter J.C."/>
        </authorList>
    </citation>
    <scope>NUCLEOTIDE SEQUENCE [LARGE SCALE GENOMIC DNA]</scope>
    <source>
        <strain evidence="12 13">Nb-231</strain>
    </source>
</reference>
<dbReference type="AlphaFoldDB" id="A4BU05"/>
<dbReference type="Gene3D" id="1.25.40.10">
    <property type="entry name" value="Tetratricopeptide repeat domain"/>
    <property type="match status" value="1"/>
</dbReference>
<evidence type="ECO:0000313" key="13">
    <source>
        <dbReference type="Proteomes" id="UP000003374"/>
    </source>
</evidence>
<dbReference type="Pfam" id="PF07219">
    <property type="entry name" value="HemY_N"/>
    <property type="match status" value="1"/>
</dbReference>
<keyword evidence="13" id="KW-1185">Reference proteome</keyword>
<dbReference type="InterPro" id="IPR005254">
    <property type="entry name" value="Heme_biosyn_assoc_TPR_pro"/>
</dbReference>
<evidence type="ECO:0000256" key="2">
    <source>
        <dbReference type="ARBA" id="ARBA00004429"/>
    </source>
</evidence>
<gene>
    <name evidence="12" type="ORF">NB231_11134</name>
</gene>
<evidence type="ECO:0000259" key="11">
    <source>
        <dbReference type="Pfam" id="PF07219"/>
    </source>
</evidence>
<dbReference type="SUPFAM" id="SSF48452">
    <property type="entry name" value="TPR-like"/>
    <property type="match status" value="1"/>
</dbReference>
<keyword evidence="7 10" id="KW-1133">Transmembrane helix</keyword>
<keyword evidence="8 10" id="KW-0472">Membrane</keyword>
<dbReference type="EMBL" id="AAOF01000016">
    <property type="protein sequence ID" value="EAR20826.1"/>
    <property type="molecule type" value="Genomic_DNA"/>
</dbReference>
<dbReference type="UniPathway" id="UPA00252"/>
<dbReference type="eggNOG" id="COG3071">
    <property type="taxonomic scope" value="Bacteria"/>
</dbReference>
<name>A4BU05_9GAMM</name>
<dbReference type="HOGENOM" id="CLU_037501_2_1_6"/>
<dbReference type="RefSeq" id="WP_005002560.1">
    <property type="nucleotide sequence ID" value="NZ_CH672427.1"/>
</dbReference>
<dbReference type="NCBIfam" id="TIGR00540">
    <property type="entry name" value="TPR_hemY_coli"/>
    <property type="match status" value="1"/>
</dbReference>
<comment type="subcellular location">
    <subcellularLocation>
        <location evidence="2">Cell inner membrane</location>
        <topology evidence="2">Multi-pass membrane protein</topology>
    </subcellularLocation>
</comment>
<feature type="domain" description="HemY N-terminal" evidence="11">
    <location>
        <begin position="26"/>
        <end position="132"/>
    </location>
</feature>
<dbReference type="GO" id="GO:0006779">
    <property type="term" value="P:porphyrin-containing compound biosynthetic process"/>
    <property type="evidence" value="ECO:0007669"/>
    <property type="project" value="UniProtKB-KW"/>
</dbReference>
<comment type="pathway">
    <text evidence="3">Porphyrin-containing compound metabolism; protoheme biosynthesis.</text>
</comment>
<evidence type="ECO:0000256" key="7">
    <source>
        <dbReference type="ARBA" id="ARBA00022989"/>
    </source>
</evidence>
<proteinExistence type="predicted"/>
<dbReference type="OrthoDB" id="7053339at2"/>
<evidence type="ECO:0000256" key="8">
    <source>
        <dbReference type="ARBA" id="ARBA00023136"/>
    </source>
</evidence>
<keyword evidence="6 10" id="KW-0812">Transmembrane</keyword>
<evidence type="ECO:0000313" key="12">
    <source>
        <dbReference type="EMBL" id="EAR20826.1"/>
    </source>
</evidence>
<protein>
    <submittedName>
        <fullName evidence="12">HemY protein</fullName>
    </submittedName>
</protein>
<dbReference type="STRING" id="314278.NB231_11134"/>
<dbReference type="InterPro" id="IPR010817">
    <property type="entry name" value="HemY_N"/>
</dbReference>
<evidence type="ECO:0000256" key="9">
    <source>
        <dbReference type="ARBA" id="ARBA00023244"/>
    </source>
</evidence>
<evidence type="ECO:0000256" key="10">
    <source>
        <dbReference type="SAM" id="Phobius"/>
    </source>
</evidence>
<evidence type="ECO:0000256" key="1">
    <source>
        <dbReference type="ARBA" id="ARBA00002962"/>
    </source>
</evidence>
<accession>A4BU05</accession>
<dbReference type="Proteomes" id="UP000003374">
    <property type="component" value="Unassembled WGS sequence"/>
</dbReference>
<dbReference type="GO" id="GO:0005886">
    <property type="term" value="C:plasma membrane"/>
    <property type="evidence" value="ECO:0007669"/>
    <property type="project" value="UniProtKB-SubCell"/>
</dbReference>
<keyword evidence="9" id="KW-0627">Porphyrin biosynthesis</keyword>
<dbReference type="GO" id="GO:0042168">
    <property type="term" value="P:heme metabolic process"/>
    <property type="evidence" value="ECO:0007669"/>
    <property type="project" value="InterPro"/>
</dbReference>
<evidence type="ECO:0000256" key="5">
    <source>
        <dbReference type="ARBA" id="ARBA00022519"/>
    </source>
</evidence>
<feature type="transmembrane region" description="Helical" evidence="10">
    <location>
        <begin position="42"/>
        <end position="62"/>
    </location>
</feature>
<evidence type="ECO:0000256" key="6">
    <source>
        <dbReference type="ARBA" id="ARBA00022692"/>
    </source>
</evidence>
<comment type="function">
    <text evidence="1">Involved in a late step of protoheme IX synthesis.</text>
</comment>
<keyword evidence="4" id="KW-1003">Cell membrane</keyword>
<evidence type="ECO:0000256" key="3">
    <source>
        <dbReference type="ARBA" id="ARBA00004744"/>
    </source>
</evidence>
<organism evidence="12 13">
    <name type="scientific">Nitrococcus mobilis Nb-231</name>
    <dbReference type="NCBI Taxonomy" id="314278"/>
    <lineage>
        <taxon>Bacteria</taxon>
        <taxon>Pseudomonadati</taxon>
        <taxon>Pseudomonadota</taxon>
        <taxon>Gammaproteobacteria</taxon>
        <taxon>Chromatiales</taxon>
        <taxon>Ectothiorhodospiraceae</taxon>
        <taxon>Nitrococcus</taxon>
    </lineage>
</organism>
<evidence type="ECO:0000256" key="4">
    <source>
        <dbReference type="ARBA" id="ARBA00022475"/>
    </source>
</evidence>
<comment type="caution">
    <text evidence="12">The sequence shown here is derived from an EMBL/GenBank/DDBJ whole genome shotgun (WGS) entry which is preliminary data.</text>
</comment>
<keyword evidence="5" id="KW-0997">Cell inner membrane</keyword>